<dbReference type="Gene3D" id="3.30.70.1320">
    <property type="entry name" value="Multidrug efflux transporter AcrB pore domain like"/>
    <property type="match status" value="1"/>
</dbReference>
<evidence type="ECO:0000313" key="3">
    <source>
        <dbReference type="Proteomes" id="UP001407405"/>
    </source>
</evidence>
<reference evidence="2 3" key="1">
    <citation type="submission" date="2024-04" db="EMBL/GenBank/DDBJ databases">
        <title>Genome sequencing and metabolic network reconstruction of aminoacids and betaine degradation by Anoxynatronum sibiricum.</title>
        <authorList>
            <person name="Detkova E.N."/>
            <person name="Boltjanskaja Y.V."/>
            <person name="Mardanov A.V."/>
            <person name="Kevbrin V."/>
        </authorList>
    </citation>
    <scope>NUCLEOTIDE SEQUENCE [LARGE SCALE GENOMIC DNA]</scope>
    <source>
        <strain evidence="2 3">Z-7981</strain>
    </source>
</reference>
<comment type="caution">
    <text evidence="2">The sequence shown here is derived from an EMBL/GenBank/DDBJ whole genome shotgun (WGS) entry which is preliminary data.</text>
</comment>
<feature type="transmembrane region" description="Helical" evidence="1">
    <location>
        <begin position="980"/>
        <end position="1003"/>
    </location>
</feature>
<feature type="transmembrane region" description="Helical" evidence="1">
    <location>
        <begin position="358"/>
        <end position="376"/>
    </location>
</feature>
<dbReference type="RefSeq" id="WP_343186432.1">
    <property type="nucleotide sequence ID" value="NZ_JBCITM010000012.1"/>
</dbReference>
<sequence>MQRLIETAVKQRRIVLFLAAAAALFGLFSYQMLPKQENPMIKINAAMVTTHYPGATPEEVESLITREIEDVLSEMDDLKQLFSDSAAGLSVVFAIYQDDADIDKANQQVREKLENMKGRLPEGSSHPAIATNLGESAGFMISLSGGSYSNEQLTAFGETMEAALRGINGLYKTTLLGTVEKQVAVEIKQAELNQVGLSLRELNELLWGQQLEMPAGSLPYDAGPLTVTTETAYRTVADVAGQVVAVSPETGSLLKLKDLARVEMAYEEDAASILQGEAPALLLAGYFREDQNMIPVGKEVRQQLAAVAEQLPPDLVITEVTFQPRDVERSMTHFIGSLLMGMGLVVVMILMGMGLRNALVVSAGIPLAVLGTFSLMRVTAITFQSVSLAGLMIALGMIVDNNIVISDAIQNRFDEGVDRETAAIEAVGEIAIPVFTSTLTTMAAFLPLMFISGDVGQFMHSLPRVVMFALMASFLTAILVTPAFMTLTMTPRKQRFSDEVLAKGSRFFVRLLQKSARQKGWVLLAVGGFFLLTMAGVVPRLPLAFFPKADKEVLYVETYVERAGDIEKTEVIARQINALLEAEPEVVQVTTGVGTPLLKFYTTMMPVAPQPELTRAIVTFDLGRSQRFTTKDQLAMHLQDQLDAQVAGARTTVRLLELSDPASPVTIRLRGESLNQLKHVAMEVEQALKNLPGTMNVASNASDSAYQYQVTVAGDQAALAGLMHADVQQEVSLALFGSRRAVLRQEGKAYGIQVKSDIATVADLEQMGIKSSLTGEKVPLVQVAEVKLVPQIERISRFNQERSVVVTSDIRPGYSAVAVSNALEEQIKNGWDTQGVTVSFEGEREDIDDNFSHMGILGFFTLCLIYAILLMEFKSFRDPLMILFTVPLSMTGALLGLWLFRQPLSLTALLGIISLMGIVVNNAILLVDHIKGGRRQGKTGEKACYDAVQMRFRPIVLSTVTTIMGLMPLALSTSELFKPMAIALICGLLLATLLTLVMIPLLYQWMEEGFTGMMKASVHETFEE</sequence>
<accession>A0ABU9VVE7</accession>
<evidence type="ECO:0000313" key="2">
    <source>
        <dbReference type="EMBL" id="MEN1761117.1"/>
    </source>
</evidence>
<feature type="transmembrane region" description="Helical" evidence="1">
    <location>
        <begin position="955"/>
        <end position="974"/>
    </location>
</feature>
<dbReference type="PRINTS" id="PR00702">
    <property type="entry name" value="ACRIFLAVINRP"/>
</dbReference>
<feature type="transmembrane region" description="Helical" evidence="1">
    <location>
        <begin position="880"/>
        <end position="900"/>
    </location>
</feature>
<dbReference type="SUPFAM" id="SSF82693">
    <property type="entry name" value="Multidrug efflux transporter AcrB pore domain, PN1, PN2, PC1 and PC2 subdomains"/>
    <property type="match status" value="2"/>
</dbReference>
<dbReference type="InterPro" id="IPR001036">
    <property type="entry name" value="Acrflvin-R"/>
</dbReference>
<feature type="transmembrane region" description="Helical" evidence="1">
    <location>
        <begin position="854"/>
        <end position="873"/>
    </location>
</feature>
<gene>
    <name evidence="2" type="ORF">AAIG11_11560</name>
</gene>
<feature type="transmembrane region" description="Helical" evidence="1">
    <location>
        <begin position="465"/>
        <end position="487"/>
    </location>
</feature>
<protein>
    <submittedName>
        <fullName evidence="2">Efflux RND transporter permease subunit</fullName>
    </submittedName>
</protein>
<feature type="transmembrane region" description="Helical" evidence="1">
    <location>
        <begin position="520"/>
        <end position="538"/>
    </location>
</feature>
<keyword evidence="3" id="KW-1185">Reference proteome</keyword>
<dbReference type="InterPro" id="IPR027463">
    <property type="entry name" value="AcrB_DN_DC_subdom"/>
</dbReference>
<feature type="transmembrane region" description="Helical" evidence="1">
    <location>
        <begin position="906"/>
        <end position="927"/>
    </location>
</feature>
<dbReference type="EMBL" id="JBCITM010000012">
    <property type="protein sequence ID" value="MEN1761117.1"/>
    <property type="molecule type" value="Genomic_DNA"/>
</dbReference>
<feature type="transmembrane region" description="Helical" evidence="1">
    <location>
        <begin position="331"/>
        <end position="351"/>
    </location>
</feature>
<dbReference type="Pfam" id="PF00873">
    <property type="entry name" value="ACR_tran"/>
    <property type="match status" value="1"/>
</dbReference>
<dbReference type="PANTHER" id="PTHR32063:SF0">
    <property type="entry name" value="SWARMING MOTILITY PROTEIN SWRC"/>
    <property type="match status" value="1"/>
</dbReference>
<name>A0ABU9VVE7_9CLOT</name>
<dbReference type="SUPFAM" id="SSF82714">
    <property type="entry name" value="Multidrug efflux transporter AcrB TolC docking domain, DN and DC subdomains"/>
    <property type="match status" value="2"/>
</dbReference>
<dbReference type="Gene3D" id="1.20.1640.10">
    <property type="entry name" value="Multidrug efflux transporter AcrB transmembrane domain"/>
    <property type="match status" value="2"/>
</dbReference>
<evidence type="ECO:0000256" key="1">
    <source>
        <dbReference type="SAM" id="Phobius"/>
    </source>
</evidence>
<organism evidence="2 3">
    <name type="scientific">Anoxynatronum sibiricum</name>
    <dbReference type="NCBI Taxonomy" id="210623"/>
    <lineage>
        <taxon>Bacteria</taxon>
        <taxon>Bacillati</taxon>
        <taxon>Bacillota</taxon>
        <taxon>Clostridia</taxon>
        <taxon>Eubacteriales</taxon>
        <taxon>Clostridiaceae</taxon>
        <taxon>Anoxynatronum</taxon>
    </lineage>
</organism>
<dbReference type="Gene3D" id="3.30.70.1440">
    <property type="entry name" value="Multidrug efflux transporter AcrB pore domain"/>
    <property type="match status" value="1"/>
</dbReference>
<keyword evidence="1" id="KW-0472">Membrane</keyword>
<keyword evidence="1" id="KW-0812">Transmembrane</keyword>
<feature type="transmembrane region" description="Helical" evidence="1">
    <location>
        <begin position="388"/>
        <end position="409"/>
    </location>
</feature>
<proteinExistence type="predicted"/>
<dbReference type="PANTHER" id="PTHR32063">
    <property type="match status" value="1"/>
</dbReference>
<dbReference type="Gene3D" id="3.30.2090.10">
    <property type="entry name" value="Multidrug efflux transporter AcrB TolC docking domain, DN and DC subdomains"/>
    <property type="match status" value="2"/>
</dbReference>
<feature type="transmembrane region" description="Helical" evidence="1">
    <location>
        <begin position="430"/>
        <end position="453"/>
    </location>
</feature>
<keyword evidence="1" id="KW-1133">Transmembrane helix</keyword>
<dbReference type="SUPFAM" id="SSF82866">
    <property type="entry name" value="Multidrug efflux transporter AcrB transmembrane domain"/>
    <property type="match status" value="2"/>
</dbReference>
<dbReference type="Proteomes" id="UP001407405">
    <property type="component" value="Unassembled WGS sequence"/>
</dbReference>
<dbReference type="Gene3D" id="3.30.70.1430">
    <property type="entry name" value="Multidrug efflux transporter AcrB pore domain"/>
    <property type="match status" value="2"/>
</dbReference>